<dbReference type="OrthoDB" id="501927at2"/>
<dbReference type="Proteomes" id="UP000003111">
    <property type="component" value="Unassembled WGS sequence"/>
</dbReference>
<comment type="caution">
    <text evidence="4">The sequence shown here is derived from an EMBL/GenBank/DDBJ whole genome shotgun (WGS) entry which is preliminary data.</text>
</comment>
<evidence type="ECO:0000259" key="3">
    <source>
        <dbReference type="Pfam" id="PF19843"/>
    </source>
</evidence>
<feature type="signal peptide" evidence="2">
    <location>
        <begin position="1"/>
        <end position="26"/>
    </location>
</feature>
<dbReference type="Pfam" id="PF19843">
    <property type="entry name" value="DUF6318"/>
    <property type="match status" value="1"/>
</dbReference>
<proteinExistence type="predicted"/>
<evidence type="ECO:0000256" key="2">
    <source>
        <dbReference type="SAM" id="SignalP"/>
    </source>
</evidence>
<dbReference type="RefSeq" id="WP_007077370.1">
    <property type="nucleotide sequence ID" value="NZ_CM001024.1"/>
</dbReference>
<feature type="chain" id="PRO_5003164439" description="DUF6318 domain-containing protein" evidence="2">
    <location>
        <begin position="27"/>
        <end position="189"/>
    </location>
</feature>
<dbReference type="AlphaFoldDB" id="E2SCW6"/>
<dbReference type="eggNOG" id="ENOG502ZKMU">
    <property type="taxonomic scope" value="Bacteria"/>
</dbReference>
<evidence type="ECO:0000313" key="4">
    <source>
        <dbReference type="EMBL" id="EFQ83069.1"/>
    </source>
</evidence>
<dbReference type="PROSITE" id="PS51257">
    <property type="entry name" value="PROKAR_LIPOPROTEIN"/>
    <property type="match status" value="1"/>
</dbReference>
<gene>
    <name evidence="4" type="ORF">HMPREF0063_12278</name>
</gene>
<sequence>MIVIAVRGPAGLLLVALLVLAGCSSAQDDDPPEILPTASATADGPLGLVPTEPPERPDDEESEAGAAEFAAYVAQLTFYALGSGDNDPLTDIADLELCDLCGDYAQNSGTRQVSADPLTVADPLVTDNGDGFINVQQIVTYPDGQEIDPDSGDVLEELETGQRNMSVNLRWDDGRWQLQSFSFPERAPA</sequence>
<dbReference type="HOGENOM" id="CLU_1431796_0_0_11"/>
<keyword evidence="5" id="KW-1185">Reference proteome</keyword>
<organism evidence="4 5">
    <name type="scientific">Aeromicrobium marinum DSM 15272</name>
    <dbReference type="NCBI Taxonomy" id="585531"/>
    <lineage>
        <taxon>Bacteria</taxon>
        <taxon>Bacillati</taxon>
        <taxon>Actinomycetota</taxon>
        <taxon>Actinomycetes</taxon>
        <taxon>Propionibacteriales</taxon>
        <taxon>Nocardioidaceae</taxon>
        <taxon>Aeromicrobium</taxon>
    </lineage>
</organism>
<feature type="region of interest" description="Disordered" evidence="1">
    <location>
        <begin position="30"/>
        <end position="64"/>
    </location>
</feature>
<evidence type="ECO:0000256" key="1">
    <source>
        <dbReference type="SAM" id="MobiDB-lite"/>
    </source>
</evidence>
<protein>
    <recommendedName>
        <fullName evidence="3">DUF6318 domain-containing protein</fullName>
    </recommendedName>
</protein>
<feature type="domain" description="DUF6318" evidence="3">
    <location>
        <begin position="47"/>
        <end position="180"/>
    </location>
</feature>
<evidence type="ECO:0000313" key="5">
    <source>
        <dbReference type="Proteomes" id="UP000003111"/>
    </source>
</evidence>
<dbReference type="STRING" id="585531.HMPREF0063_12278"/>
<reference evidence="4" key="1">
    <citation type="submission" date="2010-08" db="EMBL/GenBank/DDBJ databases">
        <authorList>
            <person name="Muzny D."/>
            <person name="Qin X."/>
            <person name="Buhay C."/>
            <person name="Dugan-Rocha S."/>
            <person name="Ding Y."/>
            <person name="Chen G."/>
            <person name="Hawes A."/>
            <person name="Holder M."/>
            <person name="Jhangiani S."/>
            <person name="Johnson A."/>
            <person name="Khan Z."/>
            <person name="Li Z."/>
            <person name="Liu W."/>
            <person name="Liu X."/>
            <person name="Perez L."/>
            <person name="Shen H."/>
            <person name="Wang Q."/>
            <person name="Watt J."/>
            <person name="Xi L."/>
            <person name="Xin Y."/>
            <person name="Zhou J."/>
            <person name="Deng J."/>
            <person name="Jiang H."/>
            <person name="Liu Y."/>
            <person name="Qu J."/>
            <person name="Song X.-Z."/>
            <person name="Zhang L."/>
            <person name="Villasana D."/>
            <person name="Johnson A."/>
            <person name="Liu J."/>
            <person name="Liyanage D."/>
            <person name="Lorensuhewa L."/>
            <person name="Robinson T."/>
            <person name="Song A."/>
            <person name="Song B.-B."/>
            <person name="Dinh H."/>
            <person name="Thornton R."/>
            <person name="Coyle M."/>
            <person name="Francisco L."/>
            <person name="Jackson L."/>
            <person name="Javaid M."/>
            <person name="Korchina V."/>
            <person name="Kovar C."/>
            <person name="Mata R."/>
            <person name="Mathew T."/>
            <person name="Ngo R."/>
            <person name="Nguyen L."/>
            <person name="Nguyen N."/>
            <person name="Okwuonu G."/>
            <person name="Ongeri F."/>
            <person name="Pham C."/>
            <person name="Simmons D."/>
            <person name="Wilczek-Boney K."/>
            <person name="Hale W."/>
            <person name="Jakkamsetti A."/>
            <person name="Pham P."/>
            <person name="Ruth R."/>
            <person name="San Lucas F."/>
            <person name="Warren J."/>
            <person name="Zhang J."/>
            <person name="Zhao Z."/>
            <person name="Zhou C."/>
            <person name="Zhu D."/>
            <person name="Lee S."/>
            <person name="Bess C."/>
            <person name="Blankenburg K."/>
            <person name="Forbes L."/>
            <person name="Fu Q."/>
            <person name="Gubbala S."/>
            <person name="Hirani K."/>
            <person name="Jayaseelan J.C."/>
            <person name="Lara F."/>
            <person name="Munidasa M."/>
            <person name="Palculict T."/>
            <person name="Patil S."/>
            <person name="Pu L.-L."/>
            <person name="Saada N."/>
            <person name="Tang L."/>
            <person name="Weissenberger G."/>
            <person name="Zhu Y."/>
            <person name="Hemphill L."/>
            <person name="Shang Y."/>
            <person name="Youmans B."/>
            <person name="Ayvaz T."/>
            <person name="Ross M."/>
            <person name="Santibanez J."/>
            <person name="Aqrawi P."/>
            <person name="Gross S."/>
            <person name="Joshi V."/>
            <person name="Fowler G."/>
            <person name="Nazareth L."/>
            <person name="Reid J."/>
            <person name="Worley K."/>
            <person name="Petrosino J."/>
            <person name="Highlander S."/>
            <person name="Gibbs R."/>
        </authorList>
    </citation>
    <scope>NUCLEOTIDE SEQUENCE [LARGE SCALE GENOMIC DNA]</scope>
    <source>
        <strain evidence="4">DSM 15272</strain>
    </source>
</reference>
<keyword evidence="2" id="KW-0732">Signal</keyword>
<name>E2SCW6_9ACTN</name>
<accession>E2SCW6</accession>
<dbReference type="EMBL" id="ACLF03000006">
    <property type="protein sequence ID" value="EFQ83069.1"/>
    <property type="molecule type" value="Genomic_DNA"/>
</dbReference>
<dbReference type="InterPro" id="IPR046281">
    <property type="entry name" value="DUF6318"/>
</dbReference>